<feature type="transmembrane region" description="Helical" evidence="1">
    <location>
        <begin position="7"/>
        <end position="26"/>
    </location>
</feature>
<comment type="caution">
    <text evidence="2">The sequence shown here is derived from an EMBL/GenBank/DDBJ whole genome shotgun (WGS) entry which is preliminary data.</text>
</comment>
<evidence type="ECO:0000313" key="2">
    <source>
        <dbReference type="EMBL" id="PIR94897.1"/>
    </source>
</evidence>
<organism evidence="2 3">
    <name type="scientific">Candidatus Falkowbacteria bacterium CG10_big_fil_rev_8_21_14_0_10_37_6</name>
    <dbReference type="NCBI Taxonomy" id="1974563"/>
    <lineage>
        <taxon>Bacteria</taxon>
        <taxon>Candidatus Falkowiibacteriota</taxon>
    </lineage>
</organism>
<reference evidence="3" key="1">
    <citation type="submission" date="2017-09" db="EMBL/GenBank/DDBJ databases">
        <title>Depth-based differentiation of microbial function through sediment-hosted aquifers and enrichment of novel symbionts in the deep terrestrial subsurface.</title>
        <authorList>
            <person name="Probst A.J."/>
            <person name="Ladd B."/>
            <person name="Jarett J.K."/>
            <person name="Geller-Mcgrath D.E."/>
            <person name="Sieber C.M.K."/>
            <person name="Emerson J.B."/>
            <person name="Anantharaman K."/>
            <person name="Thomas B.C."/>
            <person name="Malmstrom R."/>
            <person name="Stieglmeier M."/>
            <person name="Klingl A."/>
            <person name="Woyke T."/>
            <person name="Ryan C.M."/>
            <person name="Banfield J.F."/>
        </authorList>
    </citation>
    <scope>NUCLEOTIDE SEQUENCE [LARGE SCALE GENOMIC DNA]</scope>
</reference>
<dbReference type="EMBL" id="PFAN01000084">
    <property type="protein sequence ID" value="PIR94897.1"/>
    <property type="molecule type" value="Genomic_DNA"/>
</dbReference>
<keyword evidence="1" id="KW-1133">Transmembrane helix</keyword>
<name>A0A2H0V711_9BACT</name>
<dbReference type="PANTHER" id="PTHR36007">
    <property type="entry name" value="TRANSPORT PROTEIN-RELATED"/>
    <property type="match status" value="1"/>
</dbReference>
<evidence type="ECO:0000313" key="3">
    <source>
        <dbReference type="Proteomes" id="UP000228614"/>
    </source>
</evidence>
<dbReference type="Proteomes" id="UP000228614">
    <property type="component" value="Unassembled WGS sequence"/>
</dbReference>
<proteinExistence type="predicted"/>
<dbReference type="PANTHER" id="PTHR36007:SF2">
    <property type="entry name" value="TRANSPORT PROTEIN-RELATED"/>
    <property type="match status" value="1"/>
</dbReference>
<gene>
    <name evidence="2" type="ORF">COT95_01670</name>
</gene>
<dbReference type="Pfam" id="PF06695">
    <property type="entry name" value="Sm_multidrug_ex"/>
    <property type="match status" value="1"/>
</dbReference>
<dbReference type="AlphaFoldDB" id="A0A2H0V711"/>
<keyword evidence="1" id="KW-0472">Membrane</keyword>
<feature type="transmembrane region" description="Helical" evidence="1">
    <location>
        <begin position="46"/>
        <end position="69"/>
    </location>
</feature>
<feature type="transmembrane region" description="Helical" evidence="1">
    <location>
        <begin position="104"/>
        <end position="131"/>
    </location>
</feature>
<sequence>MINYFELLKNIPPQVATMIIAMLPIAENRVSVPIALSVYHLPLWQALFFSILGSILAAAIIVYGLNLIYSRLRGKMGIADKLMQKIFDRTERKFAKKYEKWGELALLIFVAVPLPLTGVWTGSLASFLFGIKPGRALLFIGLGVILSAGIVALASLGVINIFNF</sequence>
<evidence type="ECO:0000256" key="1">
    <source>
        <dbReference type="SAM" id="Phobius"/>
    </source>
</evidence>
<dbReference type="InterPro" id="IPR009577">
    <property type="entry name" value="Sm_multidrug_ex"/>
</dbReference>
<protein>
    <submittedName>
        <fullName evidence="2">Ligand-binding protein SH3</fullName>
    </submittedName>
</protein>
<feature type="transmembrane region" description="Helical" evidence="1">
    <location>
        <begin position="137"/>
        <end position="162"/>
    </location>
</feature>
<accession>A0A2H0V711</accession>
<keyword evidence="1" id="KW-0812">Transmembrane</keyword>